<evidence type="ECO:0000313" key="5">
    <source>
        <dbReference type="Proteomes" id="UP000005408"/>
    </source>
</evidence>
<evidence type="ECO:0000313" key="4">
    <source>
        <dbReference type="EnsemblMetazoa" id="G22872.1:cds"/>
    </source>
</evidence>
<evidence type="ECO:0000256" key="1">
    <source>
        <dbReference type="SAM" id="MobiDB-lite"/>
    </source>
</evidence>
<organism evidence="4 5">
    <name type="scientific">Magallana gigas</name>
    <name type="common">Pacific oyster</name>
    <name type="synonym">Crassostrea gigas</name>
    <dbReference type="NCBI Taxonomy" id="29159"/>
    <lineage>
        <taxon>Eukaryota</taxon>
        <taxon>Metazoa</taxon>
        <taxon>Spiralia</taxon>
        <taxon>Lophotrochozoa</taxon>
        <taxon>Mollusca</taxon>
        <taxon>Bivalvia</taxon>
        <taxon>Autobranchia</taxon>
        <taxon>Pteriomorphia</taxon>
        <taxon>Ostreida</taxon>
        <taxon>Ostreoidea</taxon>
        <taxon>Ostreidae</taxon>
        <taxon>Magallana</taxon>
    </lineage>
</organism>
<dbReference type="AlphaFoldDB" id="A0A8W8KB85"/>
<feature type="region of interest" description="Disordered" evidence="1">
    <location>
        <begin position="506"/>
        <end position="535"/>
    </location>
</feature>
<dbReference type="EnsemblMetazoa" id="G22872.1">
    <property type="protein sequence ID" value="G22872.1:cds"/>
    <property type="gene ID" value="G22872"/>
</dbReference>
<reference evidence="4" key="1">
    <citation type="submission" date="2022-08" db="UniProtKB">
        <authorList>
            <consortium name="EnsemblMetazoa"/>
        </authorList>
    </citation>
    <scope>IDENTIFICATION</scope>
    <source>
        <strain evidence="4">05x7-T-G4-1.051#20</strain>
    </source>
</reference>
<sequence>MKFSIGLFVCFAWFAPFVLGNGFLKSPTSRSSVWRYFGEAPWGDTLTQNTEDMSLNCGGTYTDGDLTGKCGRCGDYIGGTRPNEAPNGQYASKKSTYIYREGAVVNVTVQVTARANGGFFKFKLCKSDASTAASQACFDQNPLKLANTADQTIIQIPDIDGDVVVPLQLPAGLTCDQCVMQWTWVTARDWRCASLNGQLVCGMGYGMQPTFVNCADFTILAQGAPVPAGFHWPDYNSVYATIHGGHTGSGTTQAPAPTTSGSVVIVPTTAAPTTAAPQTTTTFPIITNPPTTTAAPVITTGSTSAPPTTTDKLIIVTPTPVNPISTSQQPPASLTTTPPLPLSTEKLIPGPVFPPVAPILPVGPVVGAGGGVLGGLSFGSLMAPLGLGLGGLMLMMAMNRNQGGGGVEYIDIPPMAMPAISQPMQPMVAPPYAPSFGYTMLPAPIIVPVEQPAPVKKGYGKGYGKHPTGYGKGTGYGNSNYRGYGNKKSYGSVFVNPGYGYNNGQYQQTYNPASYNPSYKPPSSYGSNSRPNRGDEQFFELPNSHAFTRIVFDVEPEVNKVRTQETVEQKPRKIDISAFSKNCPISKQTCKPRYGANEPTVYGNVDIVSMICELHCSDRNPHCPEHMCSCTCIEEAADNIALQDRISAASLFGK</sequence>
<evidence type="ECO:0000256" key="2">
    <source>
        <dbReference type="SAM" id="SignalP"/>
    </source>
</evidence>
<keyword evidence="2" id="KW-0732">Signal</keyword>
<proteinExistence type="predicted"/>
<feature type="compositionally biased region" description="Low complexity" evidence="1">
    <location>
        <begin position="506"/>
        <end position="529"/>
    </location>
</feature>
<feature type="signal peptide" evidence="2">
    <location>
        <begin position="1"/>
        <end position="20"/>
    </location>
</feature>
<accession>A0A8W8KB85</accession>
<feature type="chain" id="PRO_5036466804" description="Chitin-binding type-4 domain-containing protein" evidence="2">
    <location>
        <begin position="21"/>
        <end position="654"/>
    </location>
</feature>
<protein>
    <recommendedName>
        <fullName evidence="3">Chitin-binding type-4 domain-containing protein</fullName>
    </recommendedName>
</protein>
<feature type="domain" description="Chitin-binding type-4" evidence="3">
    <location>
        <begin position="63"/>
        <end position="217"/>
    </location>
</feature>
<keyword evidence="5" id="KW-1185">Reference proteome</keyword>
<name>A0A8W8KB85_MAGGI</name>
<dbReference type="InterPro" id="IPR004302">
    <property type="entry name" value="Cellulose/chitin-bd_N"/>
</dbReference>
<evidence type="ECO:0000259" key="3">
    <source>
        <dbReference type="Pfam" id="PF03067"/>
    </source>
</evidence>
<dbReference type="Proteomes" id="UP000005408">
    <property type="component" value="Unassembled WGS sequence"/>
</dbReference>
<dbReference type="Pfam" id="PF03067">
    <property type="entry name" value="LPMO_10"/>
    <property type="match status" value="1"/>
</dbReference>